<dbReference type="Pfam" id="PF20431">
    <property type="entry name" value="E_motif"/>
    <property type="match status" value="1"/>
</dbReference>
<sequence length="564" mass="63256">MNQLSWNLHNFRHLLRHCIAERDFLTGKSLSALYIKSIIPSSTFLSSRFILLSSKCRHLLAARRAFDLTPNPNLFDQIPMPDLISYNSMLSAFTNRGEMGPAFALFSAMREMGLDMDGFTLSAVVTACGDDVSLMRQLHSIVVSSGLDSYVSPSNVLLTFYCKNGYLNEAKMMFHEMGEARDEVSWNSMIVAYGQHQEGLRALELFQEMVRKGMYDMYILANFYAQLVKTGFRQNSRVAGGLIDLYAKCKGAMSDCEKVYQEIEEPDLEFSEEALDCFRSMRRVGYRPDDCHFVCAISACSNLSSPSRGKQMHGLVIKSEIPSNWISVDNALVAMYSKCGNLGDARRLFNRMPEHNTVSLNSMITGCAQHGLGEESLALVQAMLFNDILPTCITFISVLSARAHTGKVYECQTVSNMMKEKLGLEPEAGHYSCMIDLLGRADKIILAPLAGPHCLAHGNMGKAVKAAYQFLLHEPANAASYVILSNMYANAGRLEDMVAVRRLMQDRGIKKNPGCGWIELKRRTHVFVGEDSSHPMIKEIHDYLDEMLLKIRKVGYVPVLIRFR</sequence>
<keyword evidence="1" id="KW-0677">Repeat</keyword>
<dbReference type="Pfam" id="PF01535">
    <property type="entry name" value="PPR"/>
    <property type="match status" value="4"/>
</dbReference>
<dbReference type="InParanoid" id="A0A059AKZ5"/>
<feature type="repeat" description="PPR" evidence="2">
    <location>
        <begin position="356"/>
        <end position="390"/>
    </location>
</feature>
<dbReference type="Gramene" id="KCW54672">
    <property type="protein sequence ID" value="KCW54672"/>
    <property type="gene ID" value="EUGRSUZ_I00616"/>
</dbReference>
<dbReference type="PANTHER" id="PTHR47926">
    <property type="entry name" value="PENTATRICOPEPTIDE REPEAT-CONTAINING PROTEIN"/>
    <property type="match status" value="1"/>
</dbReference>
<dbReference type="GO" id="GO:0003723">
    <property type="term" value="F:RNA binding"/>
    <property type="evidence" value="ECO:0007669"/>
    <property type="project" value="InterPro"/>
</dbReference>
<organism evidence="3">
    <name type="scientific">Eucalyptus grandis</name>
    <name type="common">Flooded gum</name>
    <dbReference type="NCBI Taxonomy" id="71139"/>
    <lineage>
        <taxon>Eukaryota</taxon>
        <taxon>Viridiplantae</taxon>
        <taxon>Streptophyta</taxon>
        <taxon>Embryophyta</taxon>
        <taxon>Tracheophyta</taxon>
        <taxon>Spermatophyta</taxon>
        <taxon>Magnoliopsida</taxon>
        <taxon>eudicotyledons</taxon>
        <taxon>Gunneridae</taxon>
        <taxon>Pentapetalae</taxon>
        <taxon>rosids</taxon>
        <taxon>malvids</taxon>
        <taxon>Myrtales</taxon>
        <taxon>Myrtaceae</taxon>
        <taxon>Myrtoideae</taxon>
        <taxon>Eucalypteae</taxon>
        <taxon>Eucalyptus</taxon>
    </lineage>
</organism>
<dbReference type="InterPro" id="IPR046960">
    <property type="entry name" value="PPR_At4g14850-like_plant"/>
</dbReference>
<evidence type="ECO:0000256" key="1">
    <source>
        <dbReference type="ARBA" id="ARBA00022737"/>
    </source>
</evidence>
<name>A0A059AKZ5_EUCGR</name>
<reference evidence="3" key="1">
    <citation type="submission" date="2013-07" db="EMBL/GenBank/DDBJ databases">
        <title>The genome of Eucalyptus grandis.</title>
        <authorList>
            <person name="Schmutz J."/>
            <person name="Hayes R."/>
            <person name="Myburg A."/>
            <person name="Tuskan G."/>
            <person name="Grattapaglia D."/>
            <person name="Rokhsar D.S."/>
        </authorList>
    </citation>
    <scope>NUCLEOTIDE SEQUENCE</scope>
    <source>
        <tissue evidence="3">Leaf extractions</tissue>
    </source>
</reference>
<dbReference type="AlphaFoldDB" id="A0A059AKZ5"/>
<feature type="repeat" description="PPR" evidence="2">
    <location>
        <begin position="82"/>
        <end position="116"/>
    </location>
</feature>
<dbReference type="PANTHER" id="PTHR47926:SF505">
    <property type="entry name" value="PENTATRICOPEPTIDE REPEAT (PPR) SUPERFAMILY PROTEIN"/>
    <property type="match status" value="1"/>
</dbReference>
<dbReference type="GO" id="GO:0009451">
    <property type="term" value="P:RNA modification"/>
    <property type="evidence" value="ECO:0007669"/>
    <property type="project" value="InterPro"/>
</dbReference>
<evidence type="ECO:0000313" key="3">
    <source>
        <dbReference type="EMBL" id="KCW54672.1"/>
    </source>
</evidence>
<dbReference type="InterPro" id="IPR046848">
    <property type="entry name" value="E_motif"/>
</dbReference>
<dbReference type="InterPro" id="IPR011990">
    <property type="entry name" value="TPR-like_helical_dom_sf"/>
</dbReference>
<dbReference type="InterPro" id="IPR002885">
    <property type="entry name" value="PPR_rpt"/>
</dbReference>
<dbReference type="FunFam" id="1.25.40.10:FF:000158">
    <property type="entry name" value="pentatricopeptide repeat-containing protein At2g33680"/>
    <property type="match status" value="1"/>
</dbReference>
<proteinExistence type="predicted"/>
<dbReference type="PROSITE" id="PS51375">
    <property type="entry name" value="PPR"/>
    <property type="match status" value="4"/>
</dbReference>
<dbReference type="Pfam" id="PF13041">
    <property type="entry name" value="PPR_2"/>
    <property type="match status" value="1"/>
</dbReference>
<dbReference type="NCBIfam" id="TIGR00756">
    <property type="entry name" value="PPR"/>
    <property type="match status" value="4"/>
</dbReference>
<gene>
    <name evidence="3" type="ORF">EUGRSUZ_I00616</name>
</gene>
<feature type="repeat" description="PPR" evidence="2">
    <location>
        <begin position="477"/>
        <end position="511"/>
    </location>
</feature>
<protein>
    <recommendedName>
        <fullName evidence="4">DYW domain-containing protein</fullName>
    </recommendedName>
</protein>
<dbReference type="GO" id="GO:0099402">
    <property type="term" value="P:plant organ development"/>
    <property type="evidence" value="ECO:0007669"/>
    <property type="project" value="UniProtKB-ARBA"/>
</dbReference>
<dbReference type="EMBL" id="KK198761">
    <property type="protein sequence ID" value="KCW54672.1"/>
    <property type="molecule type" value="Genomic_DNA"/>
</dbReference>
<dbReference type="Gene3D" id="1.25.40.10">
    <property type="entry name" value="Tetratricopeptide repeat domain"/>
    <property type="match status" value="4"/>
</dbReference>
<evidence type="ECO:0008006" key="4">
    <source>
        <dbReference type="Google" id="ProtNLM"/>
    </source>
</evidence>
<dbReference type="OMA" id="WHEVAAI"/>
<feature type="repeat" description="PPR" evidence="2">
    <location>
        <begin position="182"/>
        <end position="216"/>
    </location>
</feature>
<evidence type="ECO:0000256" key="2">
    <source>
        <dbReference type="PROSITE-ProRule" id="PRU00708"/>
    </source>
</evidence>
<accession>A0A059AKZ5</accession>